<reference evidence="1" key="1">
    <citation type="submission" date="2022-08" db="EMBL/GenBank/DDBJ databases">
        <authorList>
            <person name="Kallberg Y."/>
            <person name="Tangrot J."/>
            <person name="Rosling A."/>
        </authorList>
    </citation>
    <scope>NUCLEOTIDE SEQUENCE</scope>
    <source>
        <strain evidence="1">Wild A</strain>
    </source>
</reference>
<protein>
    <submittedName>
        <fullName evidence="1">7238_t:CDS:1</fullName>
    </submittedName>
</protein>
<dbReference type="Proteomes" id="UP001153678">
    <property type="component" value="Unassembled WGS sequence"/>
</dbReference>
<dbReference type="AlphaFoldDB" id="A0A9W4WYR0"/>
<dbReference type="EMBL" id="CAMKVN010012516">
    <property type="protein sequence ID" value="CAI2195494.1"/>
    <property type="molecule type" value="Genomic_DNA"/>
</dbReference>
<proteinExistence type="predicted"/>
<dbReference type="OrthoDB" id="2445785at2759"/>
<organism evidence="1 2">
    <name type="scientific">Funneliformis geosporum</name>
    <dbReference type="NCBI Taxonomy" id="1117311"/>
    <lineage>
        <taxon>Eukaryota</taxon>
        <taxon>Fungi</taxon>
        <taxon>Fungi incertae sedis</taxon>
        <taxon>Mucoromycota</taxon>
        <taxon>Glomeromycotina</taxon>
        <taxon>Glomeromycetes</taxon>
        <taxon>Glomerales</taxon>
        <taxon>Glomeraceae</taxon>
        <taxon>Funneliformis</taxon>
    </lineage>
</organism>
<feature type="non-terminal residue" evidence="1">
    <location>
        <position position="90"/>
    </location>
</feature>
<feature type="non-terminal residue" evidence="1">
    <location>
        <position position="1"/>
    </location>
</feature>
<evidence type="ECO:0000313" key="1">
    <source>
        <dbReference type="EMBL" id="CAI2195494.1"/>
    </source>
</evidence>
<sequence>IQISEHSYSLTHKWKSNVLTNFNKSTTIKTSTLAFMNDILWIANSREDLDQIIHIADSFYQLNFTKMNWEKSVLLTKRNDNDNTFTCNIN</sequence>
<keyword evidence="2" id="KW-1185">Reference proteome</keyword>
<accession>A0A9W4WYR0</accession>
<evidence type="ECO:0000313" key="2">
    <source>
        <dbReference type="Proteomes" id="UP001153678"/>
    </source>
</evidence>
<name>A0A9W4WYR0_9GLOM</name>
<gene>
    <name evidence="1" type="ORF">FWILDA_LOCUS17104</name>
</gene>
<comment type="caution">
    <text evidence="1">The sequence shown here is derived from an EMBL/GenBank/DDBJ whole genome shotgun (WGS) entry which is preliminary data.</text>
</comment>